<evidence type="ECO:0000313" key="2">
    <source>
        <dbReference type="Proteomes" id="UP000029998"/>
    </source>
</evidence>
<dbReference type="Proteomes" id="UP000029998">
    <property type="component" value="Unassembled WGS sequence"/>
</dbReference>
<dbReference type="STRING" id="1385517.N800_14825"/>
<dbReference type="AlphaFoldDB" id="A0A0A0EYW0"/>
<dbReference type="RefSeq" id="WP_036135534.1">
    <property type="nucleotide sequence ID" value="NZ_AVPU01000006.1"/>
</dbReference>
<protein>
    <recommendedName>
        <fullName evidence="3">DUF1232 domain-containing protein</fullName>
    </recommendedName>
</protein>
<evidence type="ECO:0008006" key="3">
    <source>
        <dbReference type="Google" id="ProtNLM"/>
    </source>
</evidence>
<reference evidence="1 2" key="1">
    <citation type="submission" date="2013-08" db="EMBL/GenBank/DDBJ databases">
        <title>Genome sequencing of Lysobacter.</title>
        <authorList>
            <person name="Zhang S."/>
            <person name="Wang G."/>
        </authorList>
    </citation>
    <scope>NUCLEOTIDE SEQUENCE [LARGE SCALE GENOMIC DNA]</scope>
    <source>
        <strain evidence="1 2">GH1-9</strain>
    </source>
</reference>
<gene>
    <name evidence="1" type="ORF">N800_14825</name>
</gene>
<proteinExistence type="predicted"/>
<sequence>MNVSKRITDTFPNGLGDVIGSQFGRRHNAGGYEVDSARLPLFNDAMRRMDPDAAPLSTDQFVTAARRVLERYPTGVTPAFVESRMRAWDHLQQLAEDRDWRADADVLMRTDALRDYIENPDDVLPDHLPSIGLLDDALLIDVALQNLRGEIADYESFCHFRQVAADFAGIDVRETGLGRDEWLEALRQAQRSHHDWDAPASARFAPVDARATLFHVM</sequence>
<organism evidence="1 2">
    <name type="scientific">Lysobacter daejeonensis GH1-9</name>
    <dbReference type="NCBI Taxonomy" id="1385517"/>
    <lineage>
        <taxon>Bacteria</taxon>
        <taxon>Pseudomonadati</taxon>
        <taxon>Pseudomonadota</taxon>
        <taxon>Gammaproteobacteria</taxon>
        <taxon>Lysobacterales</taxon>
        <taxon>Lysobacteraceae</taxon>
        <taxon>Aerolutibacter</taxon>
    </lineage>
</organism>
<dbReference type="EMBL" id="AVPU01000006">
    <property type="protein sequence ID" value="KGM55243.1"/>
    <property type="molecule type" value="Genomic_DNA"/>
</dbReference>
<evidence type="ECO:0000313" key="1">
    <source>
        <dbReference type="EMBL" id="KGM55243.1"/>
    </source>
</evidence>
<name>A0A0A0EYW0_9GAMM</name>
<accession>A0A0A0EYW0</accession>
<dbReference type="eggNOG" id="COG3339">
    <property type="taxonomic scope" value="Bacteria"/>
</dbReference>
<keyword evidence="2" id="KW-1185">Reference proteome</keyword>
<comment type="caution">
    <text evidence="1">The sequence shown here is derived from an EMBL/GenBank/DDBJ whole genome shotgun (WGS) entry which is preliminary data.</text>
</comment>